<keyword evidence="2" id="KW-1185">Reference proteome</keyword>
<evidence type="ECO:0000313" key="1">
    <source>
        <dbReference type="EMBL" id="KAF8905848.1"/>
    </source>
</evidence>
<dbReference type="EMBL" id="JADNYJ010000021">
    <property type="protein sequence ID" value="KAF8905848.1"/>
    <property type="molecule type" value="Genomic_DNA"/>
</dbReference>
<accession>A0A9P5NVT7</accession>
<evidence type="ECO:0000313" key="2">
    <source>
        <dbReference type="Proteomes" id="UP000724874"/>
    </source>
</evidence>
<dbReference type="Proteomes" id="UP000724874">
    <property type="component" value="Unassembled WGS sequence"/>
</dbReference>
<name>A0A9P5NVT7_GYMJU</name>
<sequence>MSEQTSTTLEFSIGEKVKLAKKMEGSKEKPLVYGDPTNNCNRIKTSLPQNTEVVIKLGQRPALPRSSTGGAGATPGPDKYYSCQKLDGLKYRLVKDTTDGMNDPRYRVPHTSLSLSGDGKQLNRVFVEGEYAHVTKEWNWETKDGKQSLKTSATYNFYRTDTSEQHPIYWKSDALHPASAYKKL</sequence>
<organism evidence="1 2">
    <name type="scientific">Gymnopilus junonius</name>
    <name type="common">Spectacular rustgill mushroom</name>
    <name type="synonym">Gymnopilus spectabilis subsp. junonius</name>
    <dbReference type="NCBI Taxonomy" id="109634"/>
    <lineage>
        <taxon>Eukaryota</taxon>
        <taxon>Fungi</taxon>
        <taxon>Dikarya</taxon>
        <taxon>Basidiomycota</taxon>
        <taxon>Agaricomycotina</taxon>
        <taxon>Agaricomycetes</taxon>
        <taxon>Agaricomycetidae</taxon>
        <taxon>Agaricales</taxon>
        <taxon>Agaricineae</taxon>
        <taxon>Hymenogastraceae</taxon>
        <taxon>Gymnopilus</taxon>
    </lineage>
</organism>
<reference evidence="1" key="1">
    <citation type="submission" date="2020-11" db="EMBL/GenBank/DDBJ databases">
        <authorList>
            <consortium name="DOE Joint Genome Institute"/>
            <person name="Ahrendt S."/>
            <person name="Riley R."/>
            <person name="Andreopoulos W."/>
            <person name="LaButti K."/>
            <person name="Pangilinan J."/>
            <person name="Ruiz-duenas F.J."/>
            <person name="Barrasa J.M."/>
            <person name="Sanchez-Garcia M."/>
            <person name="Camarero S."/>
            <person name="Miyauchi S."/>
            <person name="Serrano A."/>
            <person name="Linde D."/>
            <person name="Babiker R."/>
            <person name="Drula E."/>
            <person name="Ayuso-Fernandez I."/>
            <person name="Pacheco R."/>
            <person name="Padilla G."/>
            <person name="Ferreira P."/>
            <person name="Barriuso J."/>
            <person name="Kellner H."/>
            <person name="Castanera R."/>
            <person name="Alfaro M."/>
            <person name="Ramirez L."/>
            <person name="Pisabarro A.G."/>
            <person name="Kuo A."/>
            <person name="Tritt A."/>
            <person name="Lipzen A."/>
            <person name="He G."/>
            <person name="Yan M."/>
            <person name="Ng V."/>
            <person name="Cullen D."/>
            <person name="Martin F."/>
            <person name="Rosso M.-N."/>
            <person name="Henrissat B."/>
            <person name="Hibbett D."/>
            <person name="Martinez A.T."/>
            <person name="Grigoriev I.V."/>
        </authorList>
    </citation>
    <scope>NUCLEOTIDE SEQUENCE</scope>
    <source>
        <strain evidence="1">AH 44721</strain>
    </source>
</reference>
<gene>
    <name evidence="1" type="ORF">CPB84DRAFT_569195</name>
</gene>
<comment type="caution">
    <text evidence="1">The sequence shown here is derived from an EMBL/GenBank/DDBJ whole genome shotgun (WGS) entry which is preliminary data.</text>
</comment>
<proteinExistence type="predicted"/>
<dbReference type="AlphaFoldDB" id="A0A9P5NVT7"/>
<protein>
    <submittedName>
        <fullName evidence="1">Uncharacterized protein</fullName>
    </submittedName>
</protein>